<evidence type="ECO:0000259" key="1">
    <source>
        <dbReference type="Pfam" id="PF07463"/>
    </source>
</evidence>
<dbReference type="Gene3D" id="3.90.75.20">
    <property type="match status" value="1"/>
</dbReference>
<keyword evidence="3" id="KW-0378">Hydrolase</keyword>
<proteinExistence type="predicted"/>
<accession>A0A6M3X703</accession>
<dbReference type="EMBL" id="MT143958">
    <property type="protein sequence ID" value="QJH93237.1"/>
    <property type="molecule type" value="Genomic_DNA"/>
</dbReference>
<feature type="domain" description="HNH nuclease" evidence="2">
    <location>
        <begin position="74"/>
        <end position="104"/>
    </location>
</feature>
<dbReference type="InterPro" id="IPR044925">
    <property type="entry name" value="His-Me_finger_sf"/>
</dbReference>
<dbReference type="InterPro" id="IPR003615">
    <property type="entry name" value="HNH_nuc"/>
</dbReference>
<dbReference type="Pfam" id="PF07463">
    <property type="entry name" value="NUMOD4"/>
    <property type="match status" value="1"/>
</dbReference>
<dbReference type="GO" id="GO:0004519">
    <property type="term" value="F:endonuclease activity"/>
    <property type="evidence" value="ECO:0007669"/>
    <property type="project" value="UniProtKB-KW"/>
</dbReference>
<organism evidence="3">
    <name type="scientific">viral metagenome</name>
    <dbReference type="NCBI Taxonomy" id="1070528"/>
    <lineage>
        <taxon>unclassified sequences</taxon>
        <taxon>metagenomes</taxon>
        <taxon>organismal metagenomes</taxon>
    </lineage>
</organism>
<dbReference type="Pfam" id="PF13392">
    <property type="entry name" value="HNH_3"/>
    <property type="match status" value="1"/>
</dbReference>
<dbReference type="SUPFAM" id="SSF54060">
    <property type="entry name" value="His-Me finger endonucleases"/>
    <property type="match status" value="1"/>
</dbReference>
<name>A0A6M3X703_9ZZZZ</name>
<keyword evidence="3" id="KW-0255">Endonuclease</keyword>
<dbReference type="InterPro" id="IPR010902">
    <property type="entry name" value="NUMOD4"/>
</dbReference>
<gene>
    <name evidence="3" type="ORF">MM171B03584_0011</name>
</gene>
<evidence type="ECO:0000259" key="2">
    <source>
        <dbReference type="Pfam" id="PF13392"/>
    </source>
</evidence>
<keyword evidence="3" id="KW-0540">Nuclease</keyword>
<sequence length="182" mass="21294">MTEESWKPVKHYEDTYEVSDLGRVRRMWYGKYKYLTPSNNSEYHNVRLSRSGIGESKKVHHLVMEAFCNTNLENIPKGIEVDHINGVKNDNRVENLRLISHSKNIQSAFDRKLTRRLKKEYKRNIENVSKPKNDALSPEQLKAQDLLWDEIAHVSETMSREKAAKKIEEMLRISRNDGILVG</sequence>
<dbReference type="GO" id="GO:0016788">
    <property type="term" value="F:hydrolase activity, acting on ester bonds"/>
    <property type="evidence" value="ECO:0007669"/>
    <property type="project" value="InterPro"/>
</dbReference>
<protein>
    <submittedName>
        <fullName evidence="3">Putative homing endonuclease</fullName>
    </submittedName>
</protein>
<dbReference type="AlphaFoldDB" id="A0A6M3X703"/>
<evidence type="ECO:0000313" key="3">
    <source>
        <dbReference type="EMBL" id="QJH93237.1"/>
    </source>
</evidence>
<feature type="domain" description="NUMOD4" evidence="1">
    <location>
        <begin position="4"/>
        <end position="49"/>
    </location>
</feature>
<reference evidence="3" key="1">
    <citation type="submission" date="2020-03" db="EMBL/GenBank/DDBJ databases">
        <title>The deep terrestrial virosphere.</title>
        <authorList>
            <person name="Holmfeldt K."/>
            <person name="Nilsson E."/>
            <person name="Simone D."/>
            <person name="Lopez-Fernandez M."/>
            <person name="Wu X."/>
            <person name="de Brujin I."/>
            <person name="Lundin D."/>
            <person name="Andersson A."/>
            <person name="Bertilsson S."/>
            <person name="Dopson M."/>
        </authorList>
    </citation>
    <scope>NUCLEOTIDE SEQUENCE</scope>
    <source>
        <strain evidence="3">MM171B03584</strain>
    </source>
</reference>